<name>L5KJG8_PTEAL</name>
<evidence type="ECO:0000256" key="7">
    <source>
        <dbReference type="ARBA" id="ARBA00022723"/>
    </source>
</evidence>
<evidence type="ECO:0000256" key="2">
    <source>
        <dbReference type="ARBA" id="ARBA00008705"/>
    </source>
</evidence>
<dbReference type="Pfam" id="PF00042">
    <property type="entry name" value="Globin"/>
    <property type="match status" value="1"/>
</dbReference>
<dbReference type="InterPro" id="IPR000971">
    <property type="entry name" value="Globin"/>
</dbReference>
<evidence type="ECO:0000256" key="3">
    <source>
        <dbReference type="ARBA" id="ARBA00011125"/>
    </source>
</evidence>
<dbReference type="PANTHER" id="PTHR11442:SF48">
    <property type="entry name" value="HEMOGLOBIN SUBUNIT ALPHA"/>
    <property type="match status" value="1"/>
</dbReference>
<evidence type="ECO:0000256" key="9">
    <source>
        <dbReference type="RuleBase" id="RU000356"/>
    </source>
</evidence>
<reference evidence="12" key="1">
    <citation type="journal article" date="2013" name="Science">
        <title>Comparative analysis of bat genomes provides insight into the evolution of flight and immunity.</title>
        <authorList>
            <person name="Zhang G."/>
            <person name="Cowled C."/>
            <person name="Shi Z."/>
            <person name="Huang Z."/>
            <person name="Bishop-Lilly K.A."/>
            <person name="Fang X."/>
            <person name="Wynne J.W."/>
            <person name="Xiong Z."/>
            <person name="Baker M.L."/>
            <person name="Zhao W."/>
            <person name="Tachedjian M."/>
            <person name="Zhu Y."/>
            <person name="Zhou P."/>
            <person name="Jiang X."/>
            <person name="Ng J."/>
            <person name="Yang L."/>
            <person name="Wu L."/>
            <person name="Xiao J."/>
            <person name="Feng Y."/>
            <person name="Chen Y."/>
            <person name="Sun X."/>
            <person name="Zhang Y."/>
            <person name="Marsh G.A."/>
            <person name="Crameri G."/>
            <person name="Broder C.C."/>
            <person name="Frey K.G."/>
            <person name="Wang L.F."/>
            <person name="Wang J."/>
        </authorList>
    </citation>
    <scope>NUCLEOTIDE SEQUENCE [LARGE SCALE GENOMIC DNA]</scope>
</reference>
<keyword evidence="8" id="KW-0408">Iron</keyword>
<dbReference type="GO" id="GO:0046872">
    <property type="term" value="F:metal ion binding"/>
    <property type="evidence" value="ECO:0007669"/>
    <property type="project" value="UniProtKB-KW"/>
</dbReference>
<dbReference type="GO" id="GO:0020037">
    <property type="term" value="F:heme binding"/>
    <property type="evidence" value="ECO:0007669"/>
    <property type="project" value="InterPro"/>
</dbReference>
<keyword evidence="6 9" id="KW-0561">Oxygen transport</keyword>
<dbReference type="PANTHER" id="PTHR11442">
    <property type="entry name" value="HEMOGLOBIN FAMILY MEMBER"/>
    <property type="match status" value="1"/>
</dbReference>
<dbReference type="STRING" id="9402.L5KJG8"/>
<keyword evidence="4 9" id="KW-0813">Transport</keyword>
<evidence type="ECO:0000256" key="4">
    <source>
        <dbReference type="ARBA" id="ARBA00022448"/>
    </source>
</evidence>
<dbReference type="GO" id="GO:0019825">
    <property type="term" value="F:oxygen binding"/>
    <property type="evidence" value="ECO:0007669"/>
    <property type="project" value="InterPro"/>
</dbReference>
<dbReference type="InParanoid" id="L5KJG8"/>
<dbReference type="GO" id="GO:0005833">
    <property type="term" value="C:hemoglobin complex"/>
    <property type="evidence" value="ECO:0007669"/>
    <property type="project" value="TreeGrafter"/>
</dbReference>
<dbReference type="GO" id="GO:0031838">
    <property type="term" value="C:haptoglobin-hemoglobin complex"/>
    <property type="evidence" value="ECO:0007669"/>
    <property type="project" value="TreeGrafter"/>
</dbReference>
<dbReference type="EMBL" id="KB030715">
    <property type="protein sequence ID" value="ELK10886.1"/>
    <property type="molecule type" value="Genomic_DNA"/>
</dbReference>
<evidence type="ECO:0000256" key="5">
    <source>
        <dbReference type="ARBA" id="ARBA00022617"/>
    </source>
</evidence>
<dbReference type="AlphaFoldDB" id="L5KJG8"/>
<evidence type="ECO:0000259" key="10">
    <source>
        <dbReference type="PROSITE" id="PS01033"/>
    </source>
</evidence>
<dbReference type="InterPro" id="IPR009050">
    <property type="entry name" value="Globin-like_sf"/>
</dbReference>
<comment type="similarity">
    <text evidence="2 9">Belongs to the globin family.</text>
</comment>
<organism evidence="11 12">
    <name type="scientific">Pteropus alecto</name>
    <name type="common">Black flying fox</name>
    <dbReference type="NCBI Taxonomy" id="9402"/>
    <lineage>
        <taxon>Eukaryota</taxon>
        <taxon>Metazoa</taxon>
        <taxon>Chordata</taxon>
        <taxon>Craniata</taxon>
        <taxon>Vertebrata</taxon>
        <taxon>Euteleostomi</taxon>
        <taxon>Mammalia</taxon>
        <taxon>Eutheria</taxon>
        <taxon>Laurasiatheria</taxon>
        <taxon>Chiroptera</taxon>
        <taxon>Yinpterochiroptera</taxon>
        <taxon>Pteropodoidea</taxon>
        <taxon>Pteropodidae</taxon>
        <taxon>Pteropodinae</taxon>
        <taxon>Pteropus</taxon>
    </lineage>
</organism>
<evidence type="ECO:0000256" key="1">
    <source>
        <dbReference type="ARBA" id="ARBA00003705"/>
    </source>
</evidence>
<evidence type="ECO:0000313" key="11">
    <source>
        <dbReference type="EMBL" id="ELK10886.1"/>
    </source>
</evidence>
<comment type="subunit">
    <text evidence="3">Heterotetramer of two alpha chains and two beta chains.</text>
</comment>
<dbReference type="GO" id="GO:0004601">
    <property type="term" value="F:peroxidase activity"/>
    <property type="evidence" value="ECO:0007669"/>
    <property type="project" value="TreeGrafter"/>
</dbReference>
<dbReference type="GO" id="GO:0005344">
    <property type="term" value="F:oxygen carrier activity"/>
    <property type="evidence" value="ECO:0007669"/>
    <property type="project" value="UniProtKB-KW"/>
</dbReference>
<dbReference type="GO" id="GO:0031720">
    <property type="term" value="F:haptoglobin binding"/>
    <property type="evidence" value="ECO:0007669"/>
    <property type="project" value="TreeGrafter"/>
</dbReference>
<dbReference type="GO" id="GO:0043177">
    <property type="term" value="F:organic acid binding"/>
    <property type="evidence" value="ECO:0007669"/>
    <property type="project" value="TreeGrafter"/>
</dbReference>
<accession>L5KJG8</accession>
<sequence length="58" mass="6151">MPPPLQTPALLDAPPALLSHCLLVTLASHLPSDFTPAVHASLDKFLASVSTVLTSKYR</sequence>
<dbReference type="eggNOG" id="KOG3378">
    <property type="taxonomic scope" value="Eukaryota"/>
</dbReference>
<dbReference type="PROSITE" id="PS01033">
    <property type="entry name" value="GLOBIN"/>
    <property type="match status" value="1"/>
</dbReference>
<dbReference type="GO" id="GO:0042744">
    <property type="term" value="P:hydrogen peroxide catabolic process"/>
    <property type="evidence" value="ECO:0007669"/>
    <property type="project" value="TreeGrafter"/>
</dbReference>
<dbReference type="InterPro" id="IPR012292">
    <property type="entry name" value="Globin/Proto"/>
</dbReference>
<feature type="domain" description="Globin" evidence="10">
    <location>
        <begin position="1"/>
        <end position="58"/>
    </location>
</feature>
<proteinExistence type="inferred from homology"/>
<keyword evidence="12" id="KW-1185">Reference proteome</keyword>
<evidence type="ECO:0000256" key="6">
    <source>
        <dbReference type="ARBA" id="ARBA00022621"/>
    </source>
</evidence>
<evidence type="ECO:0000313" key="12">
    <source>
        <dbReference type="Proteomes" id="UP000010552"/>
    </source>
</evidence>
<keyword evidence="7" id="KW-0479">Metal-binding</keyword>
<dbReference type="GO" id="GO:0072562">
    <property type="term" value="C:blood microparticle"/>
    <property type="evidence" value="ECO:0007669"/>
    <property type="project" value="TreeGrafter"/>
</dbReference>
<gene>
    <name evidence="11" type="ORF">PAL_GLEAN10011810</name>
</gene>
<keyword evidence="5 9" id="KW-0349">Heme</keyword>
<dbReference type="InterPro" id="IPR050056">
    <property type="entry name" value="Hemoglobin_oxygen_transport"/>
</dbReference>
<dbReference type="Gene3D" id="1.10.490.10">
    <property type="entry name" value="Globins"/>
    <property type="match status" value="1"/>
</dbReference>
<dbReference type="Proteomes" id="UP000010552">
    <property type="component" value="Unassembled WGS sequence"/>
</dbReference>
<protein>
    <submittedName>
        <fullName evidence="11">Hemoglobin subunit alpha</fullName>
    </submittedName>
</protein>
<evidence type="ECO:0000256" key="8">
    <source>
        <dbReference type="ARBA" id="ARBA00023004"/>
    </source>
</evidence>
<comment type="function">
    <text evidence="1">Involved in oxygen transport from the lung to the various peripheral tissues.</text>
</comment>
<dbReference type="SUPFAM" id="SSF46458">
    <property type="entry name" value="Globin-like"/>
    <property type="match status" value="1"/>
</dbReference>